<dbReference type="EMBL" id="AOPZ01000542">
    <property type="protein sequence ID" value="EPH39368.1"/>
    <property type="molecule type" value="Genomic_DNA"/>
</dbReference>
<dbReference type="PATRIC" id="fig|1286094.4.peg.7497"/>
<dbReference type="AlphaFoldDB" id="S3Z882"/>
<comment type="caution">
    <text evidence="2">The sequence shown here is derived from an EMBL/GenBank/DDBJ whole genome shotgun (WGS) entry which is preliminary data.</text>
</comment>
<dbReference type="RefSeq" id="WP_016645675.1">
    <property type="nucleotide sequence ID" value="NZ_AOPZ01000542.1"/>
</dbReference>
<evidence type="ECO:0008006" key="4">
    <source>
        <dbReference type="Google" id="ProtNLM"/>
    </source>
</evidence>
<proteinExistence type="predicted"/>
<feature type="region of interest" description="Disordered" evidence="1">
    <location>
        <begin position="28"/>
        <end position="52"/>
    </location>
</feature>
<evidence type="ECO:0000313" key="3">
    <source>
        <dbReference type="Proteomes" id="UP000014629"/>
    </source>
</evidence>
<organism evidence="2 3">
    <name type="scientific">Streptomyces aurantiacus JA 4570</name>
    <dbReference type="NCBI Taxonomy" id="1286094"/>
    <lineage>
        <taxon>Bacteria</taxon>
        <taxon>Bacillati</taxon>
        <taxon>Actinomycetota</taxon>
        <taxon>Actinomycetes</taxon>
        <taxon>Kitasatosporales</taxon>
        <taxon>Streptomycetaceae</taxon>
        <taxon>Streptomyces</taxon>
        <taxon>Streptomyces aurantiacus group</taxon>
    </lineage>
</organism>
<reference evidence="2 3" key="1">
    <citation type="submission" date="2013-02" db="EMBL/GenBank/DDBJ databases">
        <title>Draft Genome Sequence of Streptomyces aurantiacus, Which Produces Setomimycin.</title>
        <authorList>
            <person name="Gruening B.A."/>
            <person name="Praeg A."/>
            <person name="Erxleben A."/>
            <person name="Guenther S."/>
            <person name="Mueller M."/>
        </authorList>
    </citation>
    <scope>NUCLEOTIDE SEQUENCE [LARGE SCALE GENOMIC DNA]</scope>
    <source>
        <strain evidence="2 3">JA 4570</strain>
    </source>
</reference>
<accession>S3Z882</accession>
<dbReference type="Proteomes" id="UP000014629">
    <property type="component" value="Unassembled WGS sequence"/>
</dbReference>
<sequence>MELKWGKRGVRWAAAAVAVVALAGCAAEKGDSGRSGGAAHGSGVPEVDEDKDLPELPLDRYEFSARDYEREQQAADRLAQRCMKSHGFPDFPRQWREHDVGMSNRLSAVLISTTLYGSLDLDEARHLGYGLDQGALKKYEKKHERKGRLVTPDEYKALRGEDAGRDVPEGGCAQAGTERVRADVKDEARLTRYIAGRRAALDKAVAKDPRMRRSLDEWADCVVDKGFKRYASPEAAFRDKAWGRGNEGDTKHTRRERDTAVADVECKREHNTAGVWWSVAAEHQRRDIARHRSAYEAVRADLERVRATVRGVLEGGARTG</sequence>
<dbReference type="PROSITE" id="PS51257">
    <property type="entry name" value="PROKAR_LIPOPROTEIN"/>
    <property type="match status" value="1"/>
</dbReference>
<gene>
    <name evidence="2" type="ORF">STRAU_7569</name>
</gene>
<dbReference type="OrthoDB" id="4800194at2"/>
<evidence type="ECO:0000256" key="1">
    <source>
        <dbReference type="SAM" id="MobiDB-lite"/>
    </source>
</evidence>
<name>S3Z882_9ACTN</name>
<evidence type="ECO:0000313" key="2">
    <source>
        <dbReference type="EMBL" id="EPH39368.1"/>
    </source>
</evidence>
<keyword evidence="3" id="KW-1185">Reference proteome</keyword>
<protein>
    <recommendedName>
        <fullName evidence="4">Lipoprotein</fullName>
    </recommendedName>
</protein>